<protein>
    <submittedName>
        <fullName evidence="3">Uncharacterized protein</fullName>
    </submittedName>
</protein>
<feature type="repeat" description="ANK" evidence="1">
    <location>
        <begin position="97"/>
        <end position="129"/>
    </location>
</feature>
<keyword evidence="4" id="KW-1185">Reference proteome</keyword>
<dbReference type="PROSITE" id="PS50088">
    <property type="entry name" value="ANK_REPEAT"/>
    <property type="match status" value="2"/>
</dbReference>
<organism evidence="3 4">
    <name type="scientific">Handroanthus impetiginosus</name>
    <dbReference type="NCBI Taxonomy" id="429701"/>
    <lineage>
        <taxon>Eukaryota</taxon>
        <taxon>Viridiplantae</taxon>
        <taxon>Streptophyta</taxon>
        <taxon>Embryophyta</taxon>
        <taxon>Tracheophyta</taxon>
        <taxon>Spermatophyta</taxon>
        <taxon>Magnoliopsida</taxon>
        <taxon>eudicotyledons</taxon>
        <taxon>Gunneridae</taxon>
        <taxon>Pentapetalae</taxon>
        <taxon>asterids</taxon>
        <taxon>lamiids</taxon>
        <taxon>Lamiales</taxon>
        <taxon>Bignoniaceae</taxon>
        <taxon>Crescentiina</taxon>
        <taxon>Tabebuia alliance</taxon>
        <taxon>Handroanthus</taxon>
    </lineage>
</organism>
<dbReference type="InterPro" id="IPR036770">
    <property type="entry name" value="Ankyrin_rpt-contain_sf"/>
</dbReference>
<evidence type="ECO:0000256" key="2">
    <source>
        <dbReference type="SAM" id="SignalP"/>
    </source>
</evidence>
<dbReference type="STRING" id="429701.A0A2G9I7E9"/>
<evidence type="ECO:0000313" key="4">
    <source>
        <dbReference type="Proteomes" id="UP000231279"/>
    </source>
</evidence>
<dbReference type="SMART" id="SM00248">
    <property type="entry name" value="ANK"/>
    <property type="match status" value="3"/>
</dbReference>
<proteinExistence type="predicted"/>
<evidence type="ECO:0000313" key="3">
    <source>
        <dbReference type="EMBL" id="PIN25674.1"/>
    </source>
</evidence>
<sequence>MYSLFFFIFSSFHFFVLCFPSKETYFVKCIPLHKAALKGEWKDAEALLEDDPTLIRTPITKGRELALHLAAMGGHLSFVENLLNRMSVDDTEFQNNKGHTALCFAAAAGNIEIAKLMIKKNPDLPKITGDDGITSIHLAAKQGHSELARFLFTSLGDFETWKVGAQSALLTTSIDSGLYGTGRP</sequence>
<keyword evidence="1" id="KW-0040">ANK repeat</keyword>
<feature type="signal peptide" evidence="2">
    <location>
        <begin position="1"/>
        <end position="18"/>
    </location>
</feature>
<dbReference type="SUPFAM" id="SSF48403">
    <property type="entry name" value="Ankyrin repeat"/>
    <property type="match status" value="1"/>
</dbReference>
<keyword evidence="2" id="KW-0732">Signal</keyword>
<dbReference type="EMBL" id="NKXS01000194">
    <property type="protein sequence ID" value="PIN25674.1"/>
    <property type="molecule type" value="Genomic_DNA"/>
</dbReference>
<feature type="chain" id="PRO_5013762372" evidence="2">
    <location>
        <begin position="19"/>
        <end position="184"/>
    </location>
</feature>
<dbReference type="PANTHER" id="PTHR24121:SF21">
    <property type="entry name" value="ANKYRIN REPEAT FAMILY PROTEIN"/>
    <property type="match status" value="1"/>
</dbReference>
<reference evidence="4" key="1">
    <citation type="journal article" date="2018" name="Gigascience">
        <title>Genome assembly of the Pink Ipe (Handroanthus impetiginosus, Bignoniaceae), a highly valued, ecologically keystone Neotropical timber forest tree.</title>
        <authorList>
            <person name="Silva-Junior O.B."/>
            <person name="Grattapaglia D."/>
            <person name="Novaes E."/>
            <person name="Collevatti R.G."/>
        </authorList>
    </citation>
    <scope>NUCLEOTIDE SEQUENCE [LARGE SCALE GENOMIC DNA]</scope>
    <source>
        <strain evidence="4">cv. UFG-1</strain>
    </source>
</reference>
<dbReference type="AlphaFoldDB" id="A0A2G9I7E9"/>
<dbReference type="Proteomes" id="UP000231279">
    <property type="component" value="Unassembled WGS sequence"/>
</dbReference>
<dbReference type="InterPro" id="IPR002110">
    <property type="entry name" value="Ankyrin_rpt"/>
</dbReference>
<comment type="caution">
    <text evidence="3">The sequence shown here is derived from an EMBL/GenBank/DDBJ whole genome shotgun (WGS) entry which is preliminary data.</text>
</comment>
<dbReference type="Pfam" id="PF12796">
    <property type="entry name" value="Ank_2"/>
    <property type="match status" value="1"/>
</dbReference>
<dbReference type="PROSITE" id="PS50297">
    <property type="entry name" value="ANK_REP_REGION"/>
    <property type="match status" value="2"/>
</dbReference>
<gene>
    <name evidence="3" type="ORF">CDL12_01581</name>
</gene>
<dbReference type="PANTHER" id="PTHR24121">
    <property type="entry name" value="NO MECHANORECEPTOR POTENTIAL C, ISOFORM D-RELATED"/>
    <property type="match status" value="1"/>
</dbReference>
<evidence type="ECO:0000256" key="1">
    <source>
        <dbReference type="PROSITE-ProRule" id="PRU00023"/>
    </source>
</evidence>
<accession>A0A2G9I7E9</accession>
<dbReference type="Gene3D" id="1.25.40.20">
    <property type="entry name" value="Ankyrin repeat-containing domain"/>
    <property type="match status" value="1"/>
</dbReference>
<name>A0A2G9I7E9_9LAMI</name>
<dbReference type="OrthoDB" id="1921232at2759"/>
<feature type="repeat" description="ANK" evidence="1">
    <location>
        <begin position="131"/>
        <end position="152"/>
    </location>
</feature>